<dbReference type="Pfam" id="PF00933">
    <property type="entry name" value="Glyco_hydro_3"/>
    <property type="match status" value="1"/>
</dbReference>
<reference evidence="9" key="1">
    <citation type="submission" date="2020-07" db="EMBL/GenBank/DDBJ databases">
        <title>Vallitalea pronyensis genome.</title>
        <authorList>
            <person name="Postec A."/>
        </authorList>
    </citation>
    <scope>NUCLEOTIDE SEQUENCE</scope>
    <source>
        <strain evidence="9">FatNI3</strain>
    </source>
</reference>
<comment type="similarity">
    <text evidence="2">Belongs to the glycosyl hydrolase 3 family.</text>
</comment>
<keyword evidence="10" id="KW-1185">Reference proteome</keyword>
<dbReference type="Pfam" id="PF01915">
    <property type="entry name" value="Glyco_hydro_3_C"/>
    <property type="match status" value="1"/>
</dbReference>
<keyword evidence="4 9" id="KW-0378">Hydrolase</keyword>
<dbReference type="EMBL" id="CP058649">
    <property type="protein sequence ID" value="QUI23028.1"/>
    <property type="molecule type" value="Genomic_DNA"/>
</dbReference>
<dbReference type="SUPFAM" id="SSF52279">
    <property type="entry name" value="Beta-D-glucan exohydrolase, C-terminal domain"/>
    <property type="match status" value="1"/>
</dbReference>
<dbReference type="PANTHER" id="PTHR30480">
    <property type="entry name" value="BETA-HEXOSAMINIDASE-RELATED"/>
    <property type="match status" value="1"/>
</dbReference>
<gene>
    <name evidence="9" type="primary">nagZ</name>
    <name evidence="9" type="ORF">HZI73_12330</name>
</gene>
<evidence type="ECO:0000259" key="7">
    <source>
        <dbReference type="Pfam" id="PF00933"/>
    </source>
</evidence>
<dbReference type="AlphaFoldDB" id="A0A8J8MKL7"/>
<dbReference type="Gene3D" id="3.20.20.300">
    <property type="entry name" value="Glycoside hydrolase, family 3, N-terminal domain"/>
    <property type="match status" value="1"/>
</dbReference>
<sequence>MKKWIIGWMTMILVVSISGCSGKQHEDVVQSDDMQHELETNQKTDKTLDKDEKEEDKSLGNQQPVLDEAKQSNDNSSDSTDKEMEAYVQQTLTSMTIEQKVGQLIMTDFRQYDGKNLTVYHEDIGQKIKDYHIGGIILFRENCSSREQTKQLITDFGKQADIPLMIGIDQEGGLVTRLSFAATMPGNMALGATRDTGLAEEVGQAIGSELEALGIHINFAPDIDVNSNPDNPVIGVRSFGDNEQIVSDMGIAYMKGLNKAGVAAVGKHFPGHGDVDVDSHYVLPTSHKTLDELYDIELKPFQKLMDAGLQGVMSAHITFPKVESNTVASKKDGLMVELPATLSPKFLTDVVRHDMEFKGLVFTDAMEMQAITNHFGGVEAAIRAVNAGADVMLMPSNLKQVYEGLLKAVNDGRIATTRINESVERILRFKYEYIINQDKEKIEHIDSATRLEVEHKAANASITVVDNQGMLPIQTTAHDRIAIIGFTGQTIDRMYDAVKVYYPTLEKIHLTKSLNTTGKLVTQQKNQLQGATKVILVTYIANASDATFQMKLVKDILTYKKDTVVVATRNPYELDEAYGSKALVAQYSKSTASFKGTAQVLFGELEGTGKLPVAID</sequence>
<evidence type="ECO:0000256" key="3">
    <source>
        <dbReference type="ARBA" id="ARBA00012663"/>
    </source>
</evidence>
<dbReference type="InterPro" id="IPR036881">
    <property type="entry name" value="Glyco_hydro_3_C_sf"/>
</dbReference>
<dbReference type="GO" id="GO:0004563">
    <property type="term" value="F:beta-N-acetylhexosaminidase activity"/>
    <property type="evidence" value="ECO:0007669"/>
    <property type="project" value="UniProtKB-EC"/>
</dbReference>
<dbReference type="InterPro" id="IPR050226">
    <property type="entry name" value="NagZ_Beta-hexosaminidase"/>
</dbReference>
<feature type="domain" description="Glycoside hydrolase family 3 N-terminal" evidence="7">
    <location>
        <begin position="96"/>
        <end position="428"/>
    </location>
</feature>
<evidence type="ECO:0000259" key="8">
    <source>
        <dbReference type="Pfam" id="PF01915"/>
    </source>
</evidence>
<dbReference type="InterPro" id="IPR017853">
    <property type="entry name" value="GH"/>
</dbReference>
<protein>
    <recommendedName>
        <fullName evidence="3">beta-N-acetylhexosaminidase</fullName>
        <ecNumber evidence="3">3.2.1.52</ecNumber>
    </recommendedName>
</protein>
<dbReference type="InterPro" id="IPR002772">
    <property type="entry name" value="Glyco_hydro_3_C"/>
</dbReference>
<dbReference type="GO" id="GO:0009254">
    <property type="term" value="P:peptidoglycan turnover"/>
    <property type="evidence" value="ECO:0007669"/>
    <property type="project" value="TreeGrafter"/>
</dbReference>
<evidence type="ECO:0000256" key="1">
    <source>
        <dbReference type="ARBA" id="ARBA00001231"/>
    </source>
</evidence>
<proteinExistence type="inferred from homology"/>
<dbReference type="RefSeq" id="WP_212698528.1">
    <property type="nucleotide sequence ID" value="NZ_CP058649.1"/>
</dbReference>
<dbReference type="SUPFAM" id="SSF51445">
    <property type="entry name" value="(Trans)glycosidases"/>
    <property type="match status" value="1"/>
</dbReference>
<evidence type="ECO:0000313" key="9">
    <source>
        <dbReference type="EMBL" id="QUI23028.1"/>
    </source>
</evidence>
<accession>A0A8J8MKL7</accession>
<evidence type="ECO:0000256" key="2">
    <source>
        <dbReference type="ARBA" id="ARBA00005336"/>
    </source>
</evidence>
<feature type="compositionally biased region" description="Basic and acidic residues" evidence="6">
    <location>
        <begin position="26"/>
        <end position="58"/>
    </location>
</feature>
<evidence type="ECO:0000256" key="6">
    <source>
        <dbReference type="SAM" id="MobiDB-lite"/>
    </source>
</evidence>
<dbReference type="PROSITE" id="PS51257">
    <property type="entry name" value="PROKAR_LIPOPROTEIN"/>
    <property type="match status" value="1"/>
</dbReference>
<evidence type="ECO:0000256" key="4">
    <source>
        <dbReference type="ARBA" id="ARBA00022801"/>
    </source>
</evidence>
<name>A0A8J8MKL7_9FIRM</name>
<dbReference type="Proteomes" id="UP000683246">
    <property type="component" value="Chromosome"/>
</dbReference>
<keyword evidence="5 9" id="KW-0326">Glycosidase</keyword>
<dbReference type="NCBIfam" id="NF003740">
    <property type="entry name" value="PRK05337.1"/>
    <property type="match status" value="1"/>
</dbReference>
<dbReference type="InterPro" id="IPR001764">
    <property type="entry name" value="Glyco_hydro_3_N"/>
</dbReference>
<dbReference type="PANTHER" id="PTHR30480:SF13">
    <property type="entry name" value="BETA-HEXOSAMINIDASE"/>
    <property type="match status" value="1"/>
</dbReference>
<evidence type="ECO:0000256" key="5">
    <source>
        <dbReference type="ARBA" id="ARBA00023295"/>
    </source>
</evidence>
<dbReference type="EC" id="3.2.1.52" evidence="3"/>
<feature type="domain" description="Glycoside hydrolase family 3 C-terminal" evidence="8">
    <location>
        <begin position="464"/>
        <end position="615"/>
    </location>
</feature>
<evidence type="ECO:0000313" key="10">
    <source>
        <dbReference type="Proteomes" id="UP000683246"/>
    </source>
</evidence>
<dbReference type="GO" id="GO:0005975">
    <property type="term" value="P:carbohydrate metabolic process"/>
    <property type="evidence" value="ECO:0007669"/>
    <property type="project" value="InterPro"/>
</dbReference>
<feature type="region of interest" description="Disordered" evidence="6">
    <location>
        <begin position="26"/>
        <end position="83"/>
    </location>
</feature>
<organism evidence="9 10">
    <name type="scientific">Vallitalea pronyensis</name>
    <dbReference type="NCBI Taxonomy" id="1348613"/>
    <lineage>
        <taxon>Bacteria</taxon>
        <taxon>Bacillati</taxon>
        <taxon>Bacillota</taxon>
        <taxon>Clostridia</taxon>
        <taxon>Lachnospirales</taxon>
        <taxon>Vallitaleaceae</taxon>
        <taxon>Vallitalea</taxon>
    </lineage>
</organism>
<comment type="catalytic activity">
    <reaction evidence="1">
        <text>Hydrolysis of terminal non-reducing N-acetyl-D-hexosamine residues in N-acetyl-beta-D-hexosaminides.</text>
        <dbReference type="EC" id="3.2.1.52"/>
    </reaction>
</comment>
<dbReference type="KEGG" id="vpy:HZI73_12330"/>
<dbReference type="Gene3D" id="3.40.50.1700">
    <property type="entry name" value="Glycoside hydrolase family 3 C-terminal domain"/>
    <property type="match status" value="1"/>
</dbReference>
<dbReference type="InterPro" id="IPR036962">
    <property type="entry name" value="Glyco_hydro_3_N_sf"/>
</dbReference>